<accession>A0A382USI4</accession>
<sequence>MKGKVKGYHQNVGQVLSEGNVYNFHINC</sequence>
<dbReference type="EMBL" id="UINC01146447">
    <property type="protein sequence ID" value="SVD37170.1"/>
    <property type="molecule type" value="Genomic_DNA"/>
</dbReference>
<dbReference type="AlphaFoldDB" id="A0A382USI4"/>
<protein>
    <submittedName>
        <fullName evidence="1">Uncharacterized protein</fullName>
    </submittedName>
</protein>
<reference evidence="1" key="1">
    <citation type="submission" date="2018-05" db="EMBL/GenBank/DDBJ databases">
        <authorList>
            <person name="Lanie J.A."/>
            <person name="Ng W.-L."/>
            <person name="Kazmierczak K.M."/>
            <person name="Andrzejewski T.M."/>
            <person name="Davidsen T.M."/>
            <person name="Wayne K.J."/>
            <person name="Tettelin H."/>
            <person name="Glass J.I."/>
            <person name="Rusch D."/>
            <person name="Podicherti R."/>
            <person name="Tsui H.-C.T."/>
            <person name="Winkler M.E."/>
        </authorList>
    </citation>
    <scope>NUCLEOTIDE SEQUENCE</scope>
</reference>
<evidence type="ECO:0000313" key="1">
    <source>
        <dbReference type="EMBL" id="SVD37170.1"/>
    </source>
</evidence>
<proteinExistence type="predicted"/>
<organism evidence="1">
    <name type="scientific">marine metagenome</name>
    <dbReference type="NCBI Taxonomy" id="408172"/>
    <lineage>
        <taxon>unclassified sequences</taxon>
        <taxon>metagenomes</taxon>
        <taxon>ecological metagenomes</taxon>
    </lineage>
</organism>
<name>A0A382USI4_9ZZZZ</name>
<gene>
    <name evidence="1" type="ORF">METZ01_LOCUS390024</name>
</gene>
<feature type="non-terminal residue" evidence="1">
    <location>
        <position position="28"/>
    </location>
</feature>